<keyword evidence="1" id="KW-0418">Kinase</keyword>
<name>A0ACC1Y2M6_MELAZ</name>
<accession>A0ACC1Y2M6</accession>
<keyword evidence="2" id="KW-1185">Reference proteome</keyword>
<keyword evidence="1" id="KW-0808">Transferase</keyword>
<sequence length="317" mass="36684">MSSYESLPSQELEKDIDDEEEYDEYLDYEDLFSPGYEYDFNHELEDDFVEDTNSDEDHLEPVDPCDPCCLAEYYGNHPVRPVNDIDFEAVVKEVRYKMTRDPMLMEPIMSIINEAKGVARREITNNESISGASGRNSHRIDNGQDTNIGDPEAQRKKNCASYCSGKVDLEKVFVITNFVLELPSAIFDQLSSVHKPQYAFLSMLTSFAAILLCIVELTYKARKEKVTWKWRSRLPWLYDPSQTHKPFGNFKDTIGLVCALCQCIVTLISFLFVSRHADNPIKIPLWSFMFQVSREAREARLVHIYTSFSFSFFFKNN</sequence>
<protein>
    <submittedName>
        <fullName evidence="1">Serine/threonine-protein kinase PBS1</fullName>
    </submittedName>
</protein>
<evidence type="ECO:0000313" key="1">
    <source>
        <dbReference type="EMBL" id="KAJ4717407.1"/>
    </source>
</evidence>
<comment type="caution">
    <text evidence="1">The sequence shown here is derived from an EMBL/GenBank/DDBJ whole genome shotgun (WGS) entry which is preliminary data.</text>
</comment>
<organism evidence="1 2">
    <name type="scientific">Melia azedarach</name>
    <name type="common">Chinaberry tree</name>
    <dbReference type="NCBI Taxonomy" id="155640"/>
    <lineage>
        <taxon>Eukaryota</taxon>
        <taxon>Viridiplantae</taxon>
        <taxon>Streptophyta</taxon>
        <taxon>Embryophyta</taxon>
        <taxon>Tracheophyta</taxon>
        <taxon>Spermatophyta</taxon>
        <taxon>Magnoliopsida</taxon>
        <taxon>eudicotyledons</taxon>
        <taxon>Gunneridae</taxon>
        <taxon>Pentapetalae</taxon>
        <taxon>rosids</taxon>
        <taxon>malvids</taxon>
        <taxon>Sapindales</taxon>
        <taxon>Meliaceae</taxon>
        <taxon>Melia</taxon>
    </lineage>
</organism>
<proteinExistence type="predicted"/>
<dbReference type="EMBL" id="CM051399">
    <property type="protein sequence ID" value="KAJ4717407.1"/>
    <property type="molecule type" value="Genomic_DNA"/>
</dbReference>
<gene>
    <name evidence="1" type="ORF">OWV82_012297</name>
</gene>
<dbReference type="Proteomes" id="UP001164539">
    <property type="component" value="Chromosome 6"/>
</dbReference>
<evidence type="ECO:0000313" key="2">
    <source>
        <dbReference type="Proteomes" id="UP001164539"/>
    </source>
</evidence>
<reference evidence="1 2" key="1">
    <citation type="journal article" date="2023" name="Science">
        <title>Complex scaffold remodeling in plant triterpene biosynthesis.</title>
        <authorList>
            <person name="De La Pena R."/>
            <person name="Hodgson H."/>
            <person name="Liu J.C."/>
            <person name="Stephenson M.J."/>
            <person name="Martin A.C."/>
            <person name="Owen C."/>
            <person name="Harkess A."/>
            <person name="Leebens-Mack J."/>
            <person name="Jimenez L.E."/>
            <person name="Osbourn A."/>
            <person name="Sattely E.S."/>
        </authorList>
    </citation>
    <scope>NUCLEOTIDE SEQUENCE [LARGE SCALE GENOMIC DNA]</scope>
    <source>
        <strain evidence="2">cv. JPN11</strain>
        <tissue evidence="1">Leaf</tissue>
    </source>
</reference>